<evidence type="ECO:0000256" key="4">
    <source>
        <dbReference type="ARBA" id="ARBA00013558"/>
    </source>
</evidence>
<dbReference type="PANTHER" id="PTHR11601:SF34">
    <property type="entry name" value="CYSTEINE DESULFURASE"/>
    <property type="match status" value="1"/>
</dbReference>
<accession>A0A017HLV6</accession>
<dbReference type="InterPro" id="IPR000192">
    <property type="entry name" value="Aminotrans_V_dom"/>
</dbReference>
<dbReference type="RefSeq" id="WP_051520980.1">
    <property type="nucleotide sequence ID" value="NZ_KK088554.1"/>
</dbReference>
<dbReference type="STRING" id="442562.Rumeso_03134"/>
<dbReference type="AlphaFoldDB" id="A0A017HLV6"/>
<feature type="domain" description="Aminotransferase class V" evidence="11">
    <location>
        <begin position="6"/>
        <end position="362"/>
    </location>
</feature>
<sequence length="375" mass="38876">MSDSPIYLDHQATSELAPGVLDAMIPFFSDVYANPHSSEHAQGWRVSDAVERSRTQIAAAVGADSDEVIFTSGATEANNMVILGYERDEAPTLITTAIEHKSVIAPIRERARRGSRTTVLSVDGRGYIDLSALELALSSGAALVSVMAVNNEIGSAQQIAVIAELCHGAGALLHVDAAQALPFAAIDASFADFISLSAHKAGGPKGVGALIVARHARGKLSPIIFGGGQEDGLRPGTLPAPLCVGFGAACATLPDRDEVADWRNRADRLADLLRAEVTGLIRNGGGEGAHPGNVSVTLPAGDADVVIARLQPVLAVSTGSACTTGIPEASHVLRAIGLDVAAADRTIRFSVGRFTTLADIERAARLFGAAARRNT</sequence>
<comment type="similarity">
    <text evidence="3">Belongs to the class-V pyridoxal-phosphate-dependent aminotransferase family. NifS/IscS subfamily.</text>
</comment>
<evidence type="ECO:0000256" key="9">
    <source>
        <dbReference type="ARBA" id="ARBA00023014"/>
    </source>
</evidence>
<evidence type="ECO:0000313" key="12">
    <source>
        <dbReference type="EMBL" id="EYD75310.1"/>
    </source>
</evidence>
<protein>
    <recommendedName>
        <fullName evidence="4">Cysteine desulfurase</fullName>
    </recommendedName>
</protein>
<comment type="function">
    <text evidence="2">Catalyzes the removal of elemental sulfur atoms from cysteine to produce alanine. Seems to participate in the biosynthesis of the nitrogenase metalloclusters by providing the inorganic sulfur required for the Fe-S core formation.</text>
</comment>
<dbReference type="PANTHER" id="PTHR11601">
    <property type="entry name" value="CYSTEINE DESULFURYLASE FAMILY MEMBER"/>
    <property type="match status" value="1"/>
</dbReference>
<dbReference type="EMBL" id="AOSK01000087">
    <property type="protein sequence ID" value="EYD75310.1"/>
    <property type="molecule type" value="Genomic_DNA"/>
</dbReference>
<comment type="caution">
    <text evidence="12">The sequence shown here is derived from an EMBL/GenBank/DDBJ whole genome shotgun (WGS) entry which is preliminary data.</text>
</comment>
<dbReference type="SUPFAM" id="SSF53383">
    <property type="entry name" value="PLP-dependent transferases"/>
    <property type="match status" value="1"/>
</dbReference>
<comment type="catalytic activity">
    <reaction evidence="10">
        <text>(sulfur carrier)-H + L-cysteine = (sulfur carrier)-SH + L-alanine</text>
        <dbReference type="Rhea" id="RHEA:43892"/>
        <dbReference type="Rhea" id="RHEA-COMP:14737"/>
        <dbReference type="Rhea" id="RHEA-COMP:14739"/>
        <dbReference type="ChEBI" id="CHEBI:29917"/>
        <dbReference type="ChEBI" id="CHEBI:35235"/>
        <dbReference type="ChEBI" id="CHEBI:57972"/>
        <dbReference type="ChEBI" id="CHEBI:64428"/>
        <dbReference type="EC" id="2.8.1.7"/>
    </reaction>
</comment>
<evidence type="ECO:0000256" key="6">
    <source>
        <dbReference type="ARBA" id="ARBA00022723"/>
    </source>
</evidence>
<dbReference type="GO" id="GO:0046872">
    <property type="term" value="F:metal ion binding"/>
    <property type="evidence" value="ECO:0007669"/>
    <property type="project" value="UniProtKB-KW"/>
</dbReference>
<evidence type="ECO:0000313" key="13">
    <source>
        <dbReference type="Proteomes" id="UP000019666"/>
    </source>
</evidence>
<dbReference type="InterPro" id="IPR016454">
    <property type="entry name" value="Cysteine_dSase"/>
</dbReference>
<dbReference type="InterPro" id="IPR015421">
    <property type="entry name" value="PyrdxlP-dep_Trfase_major"/>
</dbReference>
<name>A0A017HLV6_9RHOB</name>
<dbReference type="InterPro" id="IPR015422">
    <property type="entry name" value="PyrdxlP-dep_Trfase_small"/>
</dbReference>
<dbReference type="HOGENOM" id="CLU_003433_0_2_5"/>
<proteinExistence type="inferred from homology"/>
<comment type="cofactor">
    <cofactor evidence="1">
        <name>pyridoxal 5'-phosphate</name>
        <dbReference type="ChEBI" id="CHEBI:597326"/>
    </cofactor>
</comment>
<evidence type="ECO:0000256" key="8">
    <source>
        <dbReference type="ARBA" id="ARBA00023004"/>
    </source>
</evidence>
<evidence type="ECO:0000256" key="7">
    <source>
        <dbReference type="ARBA" id="ARBA00022898"/>
    </source>
</evidence>
<keyword evidence="5 12" id="KW-0808">Transferase</keyword>
<evidence type="ECO:0000256" key="3">
    <source>
        <dbReference type="ARBA" id="ARBA00006490"/>
    </source>
</evidence>
<dbReference type="Pfam" id="PF00266">
    <property type="entry name" value="Aminotran_5"/>
    <property type="match status" value="1"/>
</dbReference>
<keyword evidence="6" id="KW-0479">Metal-binding</keyword>
<evidence type="ECO:0000256" key="1">
    <source>
        <dbReference type="ARBA" id="ARBA00001933"/>
    </source>
</evidence>
<dbReference type="Gene3D" id="3.90.1150.10">
    <property type="entry name" value="Aspartate Aminotransferase, domain 1"/>
    <property type="match status" value="1"/>
</dbReference>
<keyword evidence="8" id="KW-0408">Iron</keyword>
<evidence type="ECO:0000256" key="5">
    <source>
        <dbReference type="ARBA" id="ARBA00022679"/>
    </source>
</evidence>
<reference evidence="12 13" key="1">
    <citation type="submission" date="2013-02" db="EMBL/GenBank/DDBJ databases">
        <authorList>
            <person name="Fiebig A."/>
            <person name="Goeker M."/>
            <person name="Klenk H.-P.P."/>
        </authorList>
    </citation>
    <scope>NUCLEOTIDE SEQUENCE [LARGE SCALE GENOMIC DNA]</scope>
    <source>
        <strain evidence="12 13">DSM 19309</strain>
    </source>
</reference>
<evidence type="ECO:0000256" key="2">
    <source>
        <dbReference type="ARBA" id="ARBA00003120"/>
    </source>
</evidence>
<dbReference type="Gene3D" id="3.40.640.10">
    <property type="entry name" value="Type I PLP-dependent aspartate aminotransferase-like (Major domain)"/>
    <property type="match status" value="1"/>
</dbReference>
<keyword evidence="7" id="KW-0663">Pyridoxal phosphate</keyword>
<dbReference type="PIRSF" id="PIRSF005572">
    <property type="entry name" value="NifS"/>
    <property type="match status" value="1"/>
</dbReference>
<dbReference type="GO" id="GO:0031071">
    <property type="term" value="F:cysteine desulfurase activity"/>
    <property type="evidence" value="ECO:0007669"/>
    <property type="project" value="UniProtKB-EC"/>
</dbReference>
<keyword evidence="9" id="KW-0411">Iron-sulfur</keyword>
<organism evidence="12 13">
    <name type="scientific">Rubellimicrobium mesophilum DSM 19309</name>
    <dbReference type="NCBI Taxonomy" id="442562"/>
    <lineage>
        <taxon>Bacteria</taxon>
        <taxon>Pseudomonadati</taxon>
        <taxon>Pseudomonadota</taxon>
        <taxon>Alphaproteobacteria</taxon>
        <taxon>Rhodobacterales</taxon>
        <taxon>Roseobacteraceae</taxon>
        <taxon>Rubellimicrobium</taxon>
    </lineage>
</organism>
<dbReference type="InterPro" id="IPR015424">
    <property type="entry name" value="PyrdxlP-dep_Trfase"/>
</dbReference>
<dbReference type="GO" id="GO:0051536">
    <property type="term" value="F:iron-sulfur cluster binding"/>
    <property type="evidence" value="ECO:0007669"/>
    <property type="project" value="UniProtKB-KW"/>
</dbReference>
<evidence type="ECO:0000259" key="11">
    <source>
        <dbReference type="Pfam" id="PF00266"/>
    </source>
</evidence>
<evidence type="ECO:0000256" key="10">
    <source>
        <dbReference type="ARBA" id="ARBA00050776"/>
    </source>
</evidence>
<dbReference type="Proteomes" id="UP000019666">
    <property type="component" value="Unassembled WGS sequence"/>
</dbReference>
<keyword evidence="13" id="KW-1185">Reference proteome</keyword>
<gene>
    <name evidence="12" type="ORF">Rumeso_03134</name>
</gene>